<feature type="transmembrane region" description="Helical" evidence="1">
    <location>
        <begin position="126"/>
        <end position="145"/>
    </location>
</feature>
<accession>A0A369AMI8</accession>
<dbReference type="Pfam" id="PF09980">
    <property type="entry name" value="DUF2214"/>
    <property type="match status" value="1"/>
</dbReference>
<sequence length="148" mass="16451">MTLEALLAALHLLAVLTLTVFLSSQAALCRIEWLNAAVVQRLNRLNLIYIVCLLAVLATGLARVFWGIKGAAWYAPQPLLHLKVTLFVLMAALHVAPTLALRRWQRTLHSTGALPNADAVRTVRRLIMFESHLLPVIAVLAVFWARGW</sequence>
<evidence type="ECO:0000256" key="1">
    <source>
        <dbReference type="SAM" id="Phobius"/>
    </source>
</evidence>
<keyword evidence="1" id="KW-0472">Membrane</keyword>
<proteinExistence type="predicted"/>
<evidence type="ECO:0000313" key="3">
    <source>
        <dbReference type="Proteomes" id="UP000252174"/>
    </source>
</evidence>
<keyword evidence="1" id="KW-0812">Transmembrane</keyword>
<dbReference type="Proteomes" id="UP000252174">
    <property type="component" value="Unassembled WGS sequence"/>
</dbReference>
<reference evidence="2 3" key="1">
    <citation type="submission" date="2018-07" db="EMBL/GenBank/DDBJ databases">
        <title>Genomic Encyclopedia of Type Strains, Phase IV (KMG-IV): sequencing the most valuable type-strain genomes for metagenomic binning, comparative biology and taxonomic classification.</title>
        <authorList>
            <person name="Goeker M."/>
        </authorList>
    </citation>
    <scope>NUCLEOTIDE SEQUENCE [LARGE SCALE GENOMIC DNA]</scope>
    <source>
        <strain evidence="2 3">DSM 100911</strain>
    </source>
</reference>
<comment type="caution">
    <text evidence="2">The sequence shown here is derived from an EMBL/GenBank/DDBJ whole genome shotgun (WGS) entry which is preliminary data.</text>
</comment>
<dbReference type="AlphaFoldDB" id="A0A369AMI8"/>
<dbReference type="EMBL" id="QPJU01000002">
    <property type="protein sequence ID" value="RCX10609.1"/>
    <property type="molecule type" value="Genomic_DNA"/>
</dbReference>
<dbReference type="InterPro" id="IPR018706">
    <property type="entry name" value="DUF2214_membrane"/>
</dbReference>
<keyword evidence="1" id="KW-1133">Transmembrane helix</keyword>
<dbReference type="RefSeq" id="WP_114482221.1">
    <property type="nucleotide sequence ID" value="NZ_QPJU01000002.1"/>
</dbReference>
<organism evidence="2 3">
    <name type="scientific">Extensimonas vulgaris</name>
    <dbReference type="NCBI Taxonomy" id="1031594"/>
    <lineage>
        <taxon>Bacteria</taxon>
        <taxon>Pseudomonadati</taxon>
        <taxon>Pseudomonadota</taxon>
        <taxon>Betaproteobacteria</taxon>
        <taxon>Burkholderiales</taxon>
        <taxon>Comamonadaceae</taxon>
        <taxon>Extensimonas</taxon>
    </lineage>
</organism>
<keyword evidence="3" id="KW-1185">Reference proteome</keyword>
<feature type="transmembrane region" description="Helical" evidence="1">
    <location>
        <begin position="80"/>
        <end position="100"/>
    </location>
</feature>
<gene>
    <name evidence="2" type="ORF">DFR45_10210</name>
</gene>
<protein>
    <submittedName>
        <fullName evidence="2">Putative membrane protein</fullName>
    </submittedName>
</protein>
<feature type="transmembrane region" description="Helical" evidence="1">
    <location>
        <begin position="45"/>
        <end position="68"/>
    </location>
</feature>
<dbReference type="OrthoDB" id="826511at2"/>
<evidence type="ECO:0000313" key="2">
    <source>
        <dbReference type="EMBL" id="RCX10609.1"/>
    </source>
</evidence>
<name>A0A369AMI8_9BURK</name>